<dbReference type="GO" id="GO:0016740">
    <property type="term" value="F:transferase activity"/>
    <property type="evidence" value="ECO:0007669"/>
    <property type="project" value="UniProtKB-KW"/>
</dbReference>
<reference evidence="7" key="1">
    <citation type="submission" date="2016-10" db="EMBL/GenBank/DDBJ databases">
        <authorList>
            <person name="de Groot N.N."/>
        </authorList>
    </citation>
    <scope>NUCLEOTIDE SEQUENCE</scope>
</reference>
<dbReference type="UniPathway" id="UPA00219"/>
<keyword evidence="3" id="KW-0133">Cell shape</keyword>
<protein>
    <submittedName>
        <fullName evidence="7">Putative periplasmic protein</fullName>
    </submittedName>
</protein>
<name>A0A1W1D522_9ZZZZ</name>
<dbReference type="PROSITE" id="PS52029">
    <property type="entry name" value="LD_TPASE"/>
    <property type="match status" value="1"/>
</dbReference>
<accession>A0A1W1D522</accession>
<dbReference type="Gene3D" id="2.40.440.10">
    <property type="entry name" value="L,D-transpeptidase catalytic domain-like"/>
    <property type="match status" value="1"/>
</dbReference>
<dbReference type="InterPro" id="IPR005490">
    <property type="entry name" value="LD_TPept_cat_dom"/>
</dbReference>
<dbReference type="EMBL" id="FPHP01000045">
    <property type="protein sequence ID" value="SFV75688.1"/>
    <property type="molecule type" value="Genomic_DNA"/>
</dbReference>
<keyword evidence="2" id="KW-0808">Transferase</keyword>
<sequence length="302" mass="36097">MTEYRRNGIEIIQKKLDYELTKTKYWIHFLQKQDNTFGYIEQYSNVLACNKDRSTLALYSKNSRGKFFLRNKDNVLVGKKRGDKKIEGDLATPIGIYKLVKKKEQNLDPFYGPLALVTSYPNVYDKYLGKTGHGIWIHGVPENKERSPYTKGCIALQNNNLKKLDKSIKLGDTILIINQKGVKKKVNRKILAWVLTQLYRWRYAWIYNDLDLYLSFYDKNFVRYDGMKLRQFKRYKKRVFAKKEPKSIIFQGITIIPYPNKKFFYQIMFYEHYRSPSYKFDGEKILIVRLDKKYKMKILTEK</sequence>
<evidence type="ECO:0000313" key="7">
    <source>
        <dbReference type="EMBL" id="SFV75688.1"/>
    </source>
</evidence>
<feature type="domain" description="L,D-TPase catalytic" evidence="6">
    <location>
        <begin position="45"/>
        <end position="177"/>
    </location>
</feature>
<gene>
    <name evidence="7" type="ORF">MNB_SM-3-1124</name>
</gene>
<dbReference type="GO" id="GO:0071555">
    <property type="term" value="P:cell wall organization"/>
    <property type="evidence" value="ECO:0007669"/>
    <property type="project" value="UniProtKB-KW"/>
</dbReference>
<evidence type="ECO:0000259" key="6">
    <source>
        <dbReference type="PROSITE" id="PS52029"/>
    </source>
</evidence>
<dbReference type="AlphaFoldDB" id="A0A1W1D522"/>
<dbReference type="InterPro" id="IPR038063">
    <property type="entry name" value="Transpep_catalytic_dom"/>
</dbReference>
<organism evidence="7">
    <name type="scientific">hydrothermal vent metagenome</name>
    <dbReference type="NCBI Taxonomy" id="652676"/>
    <lineage>
        <taxon>unclassified sequences</taxon>
        <taxon>metagenomes</taxon>
        <taxon>ecological metagenomes</taxon>
    </lineage>
</organism>
<dbReference type="Pfam" id="PF03734">
    <property type="entry name" value="YkuD"/>
    <property type="match status" value="1"/>
</dbReference>
<dbReference type="GO" id="GO:0008360">
    <property type="term" value="P:regulation of cell shape"/>
    <property type="evidence" value="ECO:0007669"/>
    <property type="project" value="UniProtKB-KW"/>
</dbReference>
<evidence type="ECO:0000256" key="4">
    <source>
        <dbReference type="ARBA" id="ARBA00022984"/>
    </source>
</evidence>
<keyword evidence="5" id="KW-0961">Cell wall biogenesis/degradation</keyword>
<dbReference type="Pfam" id="PF24125">
    <property type="entry name" value="Cds6_C"/>
    <property type="match status" value="1"/>
</dbReference>
<evidence type="ECO:0000256" key="3">
    <source>
        <dbReference type="ARBA" id="ARBA00022960"/>
    </source>
</evidence>
<dbReference type="SUPFAM" id="SSF141523">
    <property type="entry name" value="L,D-transpeptidase catalytic domain-like"/>
    <property type="match status" value="1"/>
</dbReference>
<dbReference type="PANTHER" id="PTHR36699:SF1">
    <property type="entry name" value="L,D-TRANSPEPTIDASE YAFK-RELATED"/>
    <property type="match status" value="1"/>
</dbReference>
<dbReference type="GO" id="GO:0009252">
    <property type="term" value="P:peptidoglycan biosynthetic process"/>
    <property type="evidence" value="ECO:0007669"/>
    <property type="project" value="UniProtKB-UniPathway"/>
</dbReference>
<dbReference type="CDD" id="cd16913">
    <property type="entry name" value="YkuD_like"/>
    <property type="match status" value="1"/>
</dbReference>
<evidence type="ECO:0000256" key="2">
    <source>
        <dbReference type="ARBA" id="ARBA00022679"/>
    </source>
</evidence>
<dbReference type="InterPro" id="IPR056203">
    <property type="entry name" value="Cds6_C"/>
</dbReference>
<evidence type="ECO:0000256" key="1">
    <source>
        <dbReference type="ARBA" id="ARBA00004752"/>
    </source>
</evidence>
<proteinExistence type="predicted"/>
<dbReference type="PANTHER" id="PTHR36699">
    <property type="entry name" value="LD-TRANSPEPTIDASE"/>
    <property type="match status" value="1"/>
</dbReference>
<evidence type="ECO:0000256" key="5">
    <source>
        <dbReference type="ARBA" id="ARBA00023316"/>
    </source>
</evidence>
<comment type="pathway">
    <text evidence="1">Cell wall biogenesis; peptidoglycan biosynthesis.</text>
</comment>
<keyword evidence="4" id="KW-0573">Peptidoglycan synthesis</keyword>